<accession>A0A081B0B7</accession>
<organism evidence="2 3">
    <name type="scientific">Phytophthora nicotianae P1976</name>
    <dbReference type="NCBI Taxonomy" id="1317066"/>
    <lineage>
        <taxon>Eukaryota</taxon>
        <taxon>Sar</taxon>
        <taxon>Stramenopiles</taxon>
        <taxon>Oomycota</taxon>
        <taxon>Peronosporomycetes</taxon>
        <taxon>Peronosporales</taxon>
        <taxon>Peronosporaceae</taxon>
        <taxon>Phytophthora</taxon>
    </lineage>
</organism>
<name>A0A081B0B7_PHYNI</name>
<proteinExistence type="predicted"/>
<comment type="caution">
    <text evidence="2">The sequence shown here is derived from an EMBL/GenBank/DDBJ whole genome shotgun (WGS) entry which is preliminary data.</text>
</comment>
<dbReference type="EMBL" id="ANJA01000276">
    <property type="protein sequence ID" value="ETO84578.1"/>
    <property type="molecule type" value="Genomic_DNA"/>
</dbReference>
<feature type="compositionally biased region" description="Polar residues" evidence="1">
    <location>
        <begin position="50"/>
        <end position="60"/>
    </location>
</feature>
<feature type="compositionally biased region" description="Low complexity" evidence="1">
    <location>
        <begin position="20"/>
        <end position="32"/>
    </location>
</feature>
<evidence type="ECO:0000256" key="1">
    <source>
        <dbReference type="SAM" id="MobiDB-lite"/>
    </source>
</evidence>
<sequence>MHDRPSTAPLMLSTDNLGVSENSSAESSETESTITVDGGLEDEKAVIASRGSSSFEDSVN</sequence>
<dbReference type="Proteomes" id="UP000028582">
    <property type="component" value="Unassembled WGS sequence"/>
</dbReference>
<dbReference type="AlphaFoldDB" id="A0A081B0B7"/>
<feature type="region of interest" description="Disordered" evidence="1">
    <location>
        <begin position="1"/>
        <end position="60"/>
    </location>
</feature>
<gene>
    <name evidence="2" type="ORF">F444_01523</name>
</gene>
<reference evidence="2 3" key="1">
    <citation type="submission" date="2013-11" db="EMBL/GenBank/DDBJ databases">
        <title>The Genome Sequence of Phytophthora parasitica P1976.</title>
        <authorList>
            <consortium name="The Broad Institute Genomics Platform"/>
            <person name="Russ C."/>
            <person name="Tyler B."/>
            <person name="Panabieres F."/>
            <person name="Shan W."/>
            <person name="Tripathy S."/>
            <person name="Grunwald N."/>
            <person name="Machado M."/>
            <person name="Johnson C.S."/>
            <person name="Walker B."/>
            <person name="Young S."/>
            <person name="Zeng Q."/>
            <person name="Gargeya S."/>
            <person name="Fitzgerald M."/>
            <person name="Haas B."/>
            <person name="Abouelleil A."/>
            <person name="Allen A.W."/>
            <person name="Alvarado L."/>
            <person name="Arachchi H.M."/>
            <person name="Berlin A.M."/>
            <person name="Chapman S.B."/>
            <person name="Gainer-Dewar J."/>
            <person name="Goldberg J."/>
            <person name="Griggs A."/>
            <person name="Gujja S."/>
            <person name="Hansen M."/>
            <person name="Howarth C."/>
            <person name="Imamovic A."/>
            <person name="Ireland A."/>
            <person name="Larimer J."/>
            <person name="McCowan C."/>
            <person name="Murphy C."/>
            <person name="Pearson M."/>
            <person name="Poon T.W."/>
            <person name="Priest M."/>
            <person name="Roberts A."/>
            <person name="Saif S."/>
            <person name="Shea T."/>
            <person name="Sisk P."/>
            <person name="Sykes S."/>
            <person name="Wortman J."/>
            <person name="Nusbaum C."/>
            <person name="Birren B."/>
        </authorList>
    </citation>
    <scope>NUCLEOTIDE SEQUENCE [LARGE SCALE GENOMIC DNA]</scope>
    <source>
        <strain evidence="2 3">P1976</strain>
    </source>
</reference>
<evidence type="ECO:0000313" key="2">
    <source>
        <dbReference type="EMBL" id="ETO84578.1"/>
    </source>
</evidence>
<evidence type="ECO:0000313" key="3">
    <source>
        <dbReference type="Proteomes" id="UP000028582"/>
    </source>
</evidence>
<protein>
    <submittedName>
        <fullName evidence="2">Uncharacterized protein</fullName>
    </submittedName>
</protein>